<evidence type="ECO:0008006" key="4">
    <source>
        <dbReference type="Google" id="ProtNLM"/>
    </source>
</evidence>
<evidence type="ECO:0000256" key="1">
    <source>
        <dbReference type="SAM" id="Phobius"/>
    </source>
</evidence>
<keyword evidence="1" id="KW-0472">Membrane</keyword>
<keyword evidence="3" id="KW-1185">Reference proteome</keyword>
<gene>
    <name evidence="2" type="ORF">C2R22_01930</name>
</gene>
<dbReference type="Proteomes" id="UP000236584">
    <property type="component" value="Chromosome"/>
</dbReference>
<dbReference type="GeneID" id="35590809"/>
<proteinExistence type="predicted"/>
<dbReference type="KEGG" id="srub:C2R22_01930"/>
<organism evidence="2 3">
    <name type="scientific">Salinigranum rubrum</name>
    <dbReference type="NCBI Taxonomy" id="755307"/>
    <lineage>
        <taxon>Archaea</taxon>
        <taxon>Methanobacteriati</taxon>
        <taxon>Methanobacteriota</taxon>
        <taxon>Stenosarchaea group</taxon>
        <taxon>Halobacteria</taxon>
        <taxon>Halobacteriales</taxon>
        <taxon>Haloferacaceae</taxon>
        <taxon>Salinigranum</taxon>
    </lineage>
</organism>
<protein>
    <recommendedName>
        <fullName evidence="4">Metal-dependent hydrolase</fullName>
    </recommendedName>
</protein>
<dbReference type="OrthoDB" id="307743at2157"/>
<name>A0A2I8VF64_9EURY</name>
<evidence type="ECO:0000313" key="3">
    <source>
        <dbReference type="Proteomes" id="UP000236584"/>
    </source>
</evidence>
<dbReference type="EMBL" id="CP026309">
    <property type="protein sequence ID" value="AUV80573.1"/>
    <property type="molecule type" value="Genomic_DNA"/>
</dbReference>
<evidence type="ECO:0000313" key="2">
    <source>
        <dbReference type="EMBL" id="AUV80573.1"/>
    </source>
</evidence>
<dbReference type="AlphaFoldDB" id="A0A2I8VF64"/>
<accession>A0A2I8VF64</accession>
<keyword evidence="1" id="KW-1133">Transmembrane helix</keyword>
<sequence>MDALVHFAVGLAGGLLLLLLVDWPQRREFLVTFGSGVWAMVPDGHWMFRELGVDAVANVWRAAHATPLANLFWFHRVLDLAETGRPKVEMGVALFGLFVVVGVYYAVNDWDAD</sequence>
<reference evidence="2 3" key="1">
    <citation type="submission" date="2018-01" db="EMBL/GenBank/DDBJ databases">
        <title>Complete genome sequence of Salinigranum rubrum GX10T, an extremely halophilic archaeon isolated from a marine solar saltern.</title>
        <authorList>
            <person name="Han S."/>
        </authorList>
    </citation>
    <scope>NUCLEOTIDE SEQUENCE [LARGE SCALE GENOMIC DNA]</scope>
    <source>
        <strain evidence="2 3">GX10</strain>
    </source>
</reference>
<feature type="transmembrane region" description="Helical" evidence="1">
    <location>
        <begin position="6"/>
        <end position="23"/>
    </location>
</feature>
<feature type="transmembrane region" description="Helical" evidence="1">
    <location>
        <begin position="88"/>
        <end position="107"/>
    </location>
</feature>
<dbReference type="RefSeq" id="WP_103424081.1">
    <property type="nucleotide sequence ID" value="NZ_CP026309.1"/>
</dbReference>
<keyword evidence="1" id="KW-0812">Transmembrane</keyword>